<evidence type="ECO:0000313" key="7">
    <source>
        <dbReference type="EMBL" id="CAF4560077.1"/>
    </source>
</evidence>
<dbReference type="InterPro" id="IPR050952">
    <property type="entry name" value="TRIM-NHL_E3_ligases"/>
</dbReference>
<dbReference type="InterPro" id="IPR001258">
    <property type="entry name" value="NHL_repeat"/>
</dbReference>
<dbReference type="Proteomes" id="UP000663872">
    <property type="component" value="Unassembled WGS sequence"/>
</dbReference>
<dbReference type="EMBL" id="CAJOBQ010002435">
    <property type="protein sequence ID" value="CAF4560077.1"/>
    <property type="molecule type" value="Genomic_DNA"/>
</dbReference>
<feature type="repeat" description="NHL" evidence="2">
    <location>
        <begin position="267"/>
        <end position="310"/>
    </location>
</feature>
<dbReference type="PROSITE" id="PS51125">
    <property type="entry name" value="NHL"/>
    <property type="match status" value="3"/>
</dbReference>
<dbReference type="InterPro" id="IPR011042">
    <property type="entry name" value="6-blade_b-propeller_TolB-like"/>
</dbReference>
<name>A0A818UIE1_9BILA</name>
<dbReference type="EMBL" id="CAJNYU010003729">
    <property type="protein sequence ID" value="CAF3696022.1"/>
    <property type="molecule type" value="Genomic_DNA"/>
</dbReference>
<dbReference type="CDD" id="cd05819">
    <property type="entry name" value="NHL"/>
    <property type="match status" value="1"/>
</dbReference>
<comment type="caution">
    <text evidence="5">The sequence shown here is derived from an EMBL/GenBank/DDBJ whole genome shotgun (WGS) entry which is preliminary data.</text>
</comment>
<evidence type="ECO:0000313" key="4">
    <source>
        <dbReference type="EMBL" id="CAF3671048.1"/>
    </source>
</evidence>
<dbReference type="PANTHER" id="PTHR24104">
    <property type="entry name" value="E3 UBIQUITIN-PROTEIN LIGASE NHLRC1-RELATED"/>
    <property type="match status" value="1"/>
</dbReference>
<evidence type="ECO:0000313" key="5">
    <source>
        <dbReference type="EMBL" id="CAF3696022.1"/>
    </source>
</evidence>
<accession>A0A818UIE1</accession>
<evidence type="ECO:0000256" key="2">
    <source>
        <dbReference type="PROSITE-ProRule" id="PRU00504"/>
    </source>
</evidence>
<keyword evidence="1" id="KW-0677">Repeat</keyword>
<evidence type="ECO:0008006" key="9">
    <source>
        <dbReference type="Google" id="ProtNLM"/>
    </source>
</evidence>
<evidence type="ECO:0000313" key="6">
    <source>
        <dbReference type="EMBL" id="CAF4465637.1"/>
    </source>
</evidence>
<proteinExistence type="predicted"/>
<dbReference type="SUPFAM" id="SSF101898">
    <property type="entry name" value="NHL repeat"/>
    <property type="match status" value="1"/>
</dbReference>
<reference evidence="5" key="1">
    <citation type="submission" date="2021-02" db="EMBL/GenBank/DDBJ databases">
        <authorList>
            <person name="Nowell W R."/>
        </authorList>
    </citation>
    <scope>NUCLEOTIDE SEQUENCE</scope>
</reference>
<dbReference type="Pfam" id="PF01436">
    <property type="entry name" value="NHL"/>
    <property type="match status" value="3"/>
</dbReference>
<dbReference type="Proteomes" id="UP000663862">
    <property type="component" value="Unassembled WGS sequence"/>
</dbReference>
<evidence type="ECO:0000313" key="8">
    <source>
        <dbReference type="Proteomes" id="UP000663869"/>
    </source>
</evidence>
<evidence type="ECO:0000256" key="3">
    <source>
        <dbReference type="SAM" id="MobiDB-lite"/>
    </source>
</evidence>
<feature type="region of interest" description="Disordered" evidence="3">
    <location>
        <begin position="18"/>
        <end position="46"/>
    </location>
</feature>
<protein>
    <recommendedName>
        <fullName evidence="9">NHL repeat containing protein</fullName>
    </recommendedName>
</protein>
<dbReference type="Proteomes" id="UP000663869">
    <property type="component" value="Unassembled WGS sequence"/>
</dbReference>
<dbReference type="Gene3D" id="2.40.10.500">
    <property type="match status" value="1"/>
</dbReference>
<dbReference type="AlphaFoldDB" id="A0A818UIE1"/>
<feature type="repeat" description="NHL" evidence="2">
    <location>
        <begin position="317"/>
        <end position="360"/>
    </location>
</feature>
<evidence type="ECO:0000256" key="1">
    <source>
        <dbReference type="ARBA" id="ARBA00022737"/>
    </source>
</evidence>
<dbReference type="GO" id="GO:0008270">
    <property type="term" value="F:zinc ion binding"/>
    <property type="evidence" value="ECO:0007669"/>
    <property type="project" value="UniProtKB-KW"/>
</dbReference>
<dbReference type="EMBL" id="CAJNYT010004579">
    <property type="protein sequence ID" value="CAF3671048.1"/>
    <property type="molecule type" value="Genomic_DNA"/>
</dbReference>
<dbReference type="Gene3D" id="2.120.10.30">
    <property type="entry name" value="TolB, C-terminal domain"/>
    <property type="match status" value="3"/>
</dbReference>
<gene>
    <name evidence="5" type="ORF">FME351_LOCUS27389</name>
    <name evidence="4" type="ORF">GRG538_LOCUS26377</name>
    <name evidence="6" type="ORF">QYT958_LOCUS1794</name>
    <name evidence="7" type="ORF">TSG867_LOCUS25252</name>
</gene>
<dbReference type="PANTHER" id="PTHR24104:SF25">
    <property type="entry name" value="PROTEIN LIN-41"/>
    <property type="match status" value="1"/>
</dbReference>
<dbReference type="EMBL" id="CAJOBR010000108">
    <property type="protein sequence ID" value="CAF4465637.1"/>
    <property type="molecule type" value="Genomic_DNA"/>
</dbReference>
<organism evidence="5 8">
    <name type="scientific">Rotaria socialis</name>
    <dbReference type="NCBI Taxonomy" id="392032"/>
    <lineage>
        <taxon>Eukaryota</taxon>
        <taxon>Metazoa</taxon>
        <taxon>Spiralia</taxon>
        <taxon>Gnathifera</taxon>
        <taxon>Rotifera</taxon>
        <taxon>Eurotatoria</taxon>
        <taxon>Bdelloidea</taxon>
        <taxon>Philodinida</taxon>
        <taxon>Philodinidae</taxon>
        <taxon>Rotaria</taxon>
    </lineage>
</organism>
<dbReference type="Proteomes" id="UP000663848">
    <property type="component" value="Unassembled WGS sequence"/>
</dbReference>
<sequence>MSQTIILATSQTTSAVAAPSTSATGTTASTSTSTSTSTTSTSTLTTSTSTSTATTILSYVWNSTGNTVVSDSCCSANALAIDSSNALYVVQSAKNRVQKYIIGATNNSTTVAGNGSGVAGSSSSLLNSPSDVAVDSNGNVYVLDQANNRVQLWYNGASYGVTVAGTNSSGTAANQLNCPYFMARDPTTGTLYISDSGNGRVMQYLYNASIGTVVAGGYGIANGPTQLDYNSGVYFDSSSNSLVIATYLGNNIVRWKLGYSNWTLITGNVNGTSGSSSTMLYNPMGLTLDPSGNIYVADRNNHRIQLFSNTSNGTTIAGITGSPGSSATQLNSPSAVALDSQLNLYVADTGNNRIQMFSRS</sequence>
<feature type="repeat" description="NHL" evidence="2">
    <location>
        <begin position="126"/>
        <end position="156"/>
    </location>
</feature>